<gene>
    <name evidence="1" type="ORF">K488DRAFT_46569</name>
</gene>
<organism evidence="1 2">
    <name type="scientific">Vararia minispora EC-137</name>
    <dbReference type="NCBI Taxonomy" id="1314806"/>
    <lineage>
        <taxon>Eukaryota</taxon>
        <taxon>Fungi</taxon>
        <taxon>Dikarya</taxon>
        <taxon>Basidiomycota</taxon>
        <taxon>Agaricomycotina</taxon>
        <taxon>Agaricomycetes</taxon>
        <taxon>Russulales</taxon>
        <taxon>Lachnocladiaceae</taxon>
        <taxon>Vararia</taxon>
    </lineage>
</organism>
<keyword evidence="2" id="KW-1185">Reference proteome</keyword>
<reference evidence="1" key="2">
    <citation type="journal article" date="2022" name="New Phytol.">
        <title>Evolutionary transition to the ectomycorrhizal habit in the genomes of a hyperdiverse lineage of mushroom-forming fungi.</title>
        <authorList>
            <person name="Looney B."/>
            <person name="Miyauchi S."/>
            <person name="Morin E."/>
            <person name="Drula E."/>
            <person name="Courty P.E."/>
            <person name="Kohler A."/>
            <person name="Kuo A."/>
            <person name="LaButti K."/>
            <person name="Pangilinan J."/>
            <person name="Lipzen A."/>
            <person name="Riley R."/>
            <person name="Andreopoulos W."/>
            <person name="He G."/>
            <person name="Johnson J."/>
            <person name="Nolan M."/>
            <person name="Tritt A."/>
            <person name="Barry K.W."/>
            <person name="Grigoriev I.V."/>
            <person name="Nagy L.G."/>
            <person name="Hibbett D."/>
            <person name="Henrissat B."/>
            <person name="Matheny P.B."/>
            <person name="Labbe J."/>
            <person name="Martin F.M."/>
        </authorList>
    </citation>
    <scope>NUCLEOTIDE SEQUENCE</scope>
    <source>
        <strain evidence="1">EC-137</strain>
    </source>
</reference>
<evidence type="ECO:0000313" key="2">
    <source>
        <dbReference type="Proteomes" id="UP000814128"/>
    </source>
</evidence>
<reference evidence="1" key="1">
    <citation type="submission" date="2021-02" db="EMBL/GenBank/DDBJ databases">
        <authorList>
            <consortium name="DOE Joint Genome Institute"/>
            <person name="Ahrendt S."/>
            <person name="Looney B.P."/>
            <person name="Miyauchi S."/>
            <person name="Morin E."/>
            <person name="Drula E."/>
            <person name="Courty P.E."/>
            <person name="Chicoki N."/>
            <person name="Fauchery L."/>
            <person name="Kohler A."/>
            <person name="Kuo A."/>
            <person name="Labutti K."/>
            <person name="Pangilinan J."/>
            <person name="Lipzen A."/>
            <person name="Riley R."/>
            <person name="Andreopoulos W."/>
            <person name="He G."/>
            <person name="Johnson J."/>
            <person name="Barry K.W."/>
            <person name="Grigoriev I.V."/>
            <person name="Nagy L."/>
            <person name="Hibbett D."/>
            <person name="Henrissat B."/>
            <person name="Matheny P.B."/>
            <person name="Labbe J."/>
            <person name="Martin F."/>
        </authorList>
    </citation>
    <scope>NUCLEOTIDE SEQUENCE</scope>
    <source>
        <strain evidence="1">EC-137</strain>
    </source>
</reference>
<dbReference type="EMBL" id="MU273508">
    <property type="protein sequence ID" value="KAI0033959.1"/>
    <property type="molecule type" value="Genomic_DNA"/>
</dbReference>
<protein>
    <submittedName>
        <fullName evidence="1">Copper homeostasis CutC domain-containing protein</fullName>
    </submittedName>
</protein>
<name>A0ACB8QQ92_9AGAM</name>
<proteinExistence type="predicted"/>
<evidence type="ECO:0000313" key="1">
    <source>
        <dbReference type="EMBL" id="KAI0033959.1"/>
    </source>
</evidence>
<dbReference type="Proteomes" id="UP000814128">
    <property type="component" value="Unassembled WGS sequence"/>
</dbReference>
<accession>A0ACB8QQ92</accession>
<comment type="caution">
    <text evidence="1">The sequence shown here is derived from an EMBL/GenBank/DDBJ whole genome shotgun (WGS) entry which is preliminary data.</text>
</comment>
<sequence length="266" mass="28702">MTITLEICVDSLESATNAVEGGADRLEICANLGIGGGTTPSVGLVNALRGHFPHTPLMAMVRPRVGDFVYTDGEMEAMLDDIRAFKQAGAAGVVFGILDERGCVDVERTKRLVDEALPMQVCFHRAFDMTLDPFEAYDALSRISGITRILTSGHGRIVPDSFPVLRDLFMRSRAPDCPLILPGSGINADTIDAVLSALLPFGLREVHLSGGRWMPGRTAHRIEGMGMGAGDGHDWDVWRTTAGTVRAIRRALDETAQDVPVNRSST</sequence>